<sequence length="65" mass="7628">MKLLLAHEELMDTVGFYIKPDELVAKAQLKKIFNLDIETTVKLIDKLRKRLDKLYEKEIDNGSNH</sequence>
<dbReference type="EMBL" id="LAZR01037003">
    <property type="protein sequence ID" value="KKL23359.1"/>
    <property type="molecule type" value="Genomic_DNA"/>
</dbReference>
<dbReference type="AlphaFoldDB" id="A0A0F9BN98"/>
<name>A0A0F9BN98_9ZZZZ</name>
<accession>A0A0F9BN98</accession>
<organism evidence="1">
    <name type="scientific">marine sediment metagenome</name>
    <dbReference type="NCBI Taxonomy" id="412755"/>
    <lineage>
        <taxon>unclassified sequences</taxon>
        <taxon>metagenomes</taxon>
        <taxon>ecological metagenomes</taxon>
    </lineage>
</organism>
<reference evidence="1" key="1">
    <citation type="journal article" date="2015" name="Nature">
        <title>Complex archaea that bridge the gap between prokaryotes and eukaryotes.</title>
        <authorList>
            <person name="Spang A."/>
            <person name="Saw J.H."/>
            <person name="Jorgensen S.L."/>
            <person name="Zaremba-Niedzwiedzka K."/>
            <person name="Martijn J."/>
            <person name="Lind A.E."/>
            <person name="van Eijk R."/>
            <person name="Schleper C."/>
            <person name="Guy L."/>
            <person name="Ettema T.J."/>
        </authorList>
    </citation>
    <scope>NUCLEOTIDE SEQUENCE</scope>
</reference>
<evidence type="ECO:0000313" key="1">
    <source>
        <dbReference type="EMBL" id="KKL23359.1"/>
    </source>
</evidence>
<proteinExistence type="predicted"/>
<gene>
    <name evidence="1" type="ORF">LCGC14_2426170</name>
</gene>
<comment type="caution">
    <text evidence="1">The sequence shown here is derived from an EMBL/GenBank/DDBJ whole genome shotgun (WGS) entry which is preliminary data.</text>
</comment>
<protein>
    <submittedName>
        <fullName evidence="1">Uncharacterized protein</fullName>
    </submittedName>
</protein>